<comment type="caution">
    <text evidence="2">The sequence shown here is derived from an EMBL/GenBank/DDBJ whole genome shotgun (WGS) entry which is preliminary data.</text>
</comment>
<name>A0A077P564_XENBV</name>
<dbReference type="HOGENOM" id="CLU_3259939_0_0_6"/>
<gene>
    <name evidence="2" type="ORF">XBO1_1610026</name>
</gene>
<dbReference type="Proteomes" id="UP000028483">
    <property type="component" value="Unassembled WGS sequence"/>
</dbReference>
<accession>A0A077P564</accession>
<organism evidence="2 3">
    <name type="scientific">Xenorhabdus bovienii str. oregonense</name>
    <dbReference type="NCBI Taxonomy" id="1398202"/>
    <lineage>
        <taxon>Bacteria</taxon>
        <taxon>Pseudomonadati</taxon>
        <taxon>Pseudomonadota</taxon>
        <taxon>Gammaproteobacteria</taxon>
        <taxon>Enterobacterales</taxon>
        <taxon>Morganellaceae</taxon>
        <taxon>Xenorhabdus</taxon>
    </lineage>
</organism>
<proteinExistence type="predicted"/>
<dbReference type="AlphaFoldDB" id="A0A077P564"/>
<reference evidence="2" key="1">
    <citation type="submission" date="2013-07" db="EMBL/GenBank/DDBJ databases">
        <title>Sub-species coevolution in mutualistic symbiosis.</title>
        <authorList>
            <person name="Murfin K."/>
            <person name="Klassen J."/>
            <person name="Lee M."/>
            <person name="Forst S."/>
            <person name="Stock P."/>
            <person name="Goodrich-Blair H."/>
        </authorList>
    </citation>
    <scope>NUCLEOTIDE SEQUENCE [LARGE SCALE GENOMIC DNA]</scope>
    <source>
        <strain evidence="2">Oregonense</strain>
    </source>
</reference>
<feature type="compositionally biased region" description="Polar residues" evidence="1">
    <location>
        <begin position="1"/>
        <end position="19"/>
    </location>
</feature>
<protein>
    <submittedName>
        <fullName evidence="2">Uncharacterized protein</fullName>
    </submittedName>
</protein>
<feature type="region of interest" description="Disordered" evidence="1">
    <location>
        <begin position="1"/>
        <end position="30"/>
    </location>
</feature>
<dbReference type="EMBL" id="CBSX010000070">
    <property type="protein sequence ID" value="CDH04971.1"/>
    <property type="molecule type" value="Genomic_DNA"/>
</dbReference>
<evidence type="ECO:0000313" key="3">
    <source>
        <dbReference type="Proteomes" id="UP000028483"/>
    </source>
</evidence>
<evidence type="ECO:0000256" key="1">
    <source>
        <dbReference type="SAM" id="MobiDB-lite"/>
    </source>
</evidence>
<evidence type="ECO:0000313" key="2">
    <source>
        <dbReference type="EMBL" id="CDH04971.1"/>
    </source>
</evidence>
<sequence length="42" mass="4990">MEARNVLNTAEKSTRNYTRTIKKTQGTEKEKTRLFLFPMMPQ</sequence>